<dbReference type="EMBL" id="LNIX01000074">
    <property type="protein sequence ID" value="OXA36766.1"/>
    <property type="molecule type" value="Genomic_DNA"/>
</dbReference>
<dbReference type="InterPro" id="IPR048367">
    <property type="entry name" value="TNP-like_RNaseH_C"/>
</dbReference>
<dbReference type="AlphaFoldDB" id="A0A226CXJ5"/>
<sequence>EKSIRSRENTTLEDVHYEFKNPANPDKKVYAIYDVVHMLKLWRNLLAQCGKIKLSNGGIVDWKFIQKLYSLQFIYLLDQVFDILNSRSPTQKGLKAPLSRNNFNSAAAILDKFTKIVLGMTYTEVRSYEKTNKVVQTTKQLCQGLRKRAALGLITSIQSIRAIAKTLLYRDDGPFRYVMTYRFSQDPLELFFNVVRGKLGNNNNPTTIQFQHIMKVMWHVNPLKSSKTGNCIAQCIDEILPGGLLKLAPPPKKIVALEEEAQLDDQVKLLIVRKDRGGLFTPCQTVYKILERTDKIFRRVVAGSRGSLNISMLDKKFVTNMNSSPSCPLCRDGQTYGQYKLHRDCVSCDKRRKEIEAVRARWRAQYPLIPPLPPGPPPANPPLPPGPPSKTPPPPKCPCIAPPPPFFTYFEKE</sequence>
<evidence type="ECO:0000259" key="3">
    <source>
        <dbReference type="Pfam" id="PF21789"/>
    </source>
</evidence>
<dbReference type="PANTHER" id="PTHR47577:SF2">
    <property type="entry name" value="THAP DOMAIN CONTAINING 9"/>
    <property type="match status" value="1"/>
</dbReference>
<feature type="non-terminal residue" evidence="4">
    <location>
        <position position="1"/>
    </location>
</feature>
<dbReference type="Pfam" id="PF21788">
    <property type="entry name" value="TNP-like_GBD"/>
    <property type="match status" value="1"/>
</dbReference>
<dbReference type="PANTHER" id="PTHR47577">
    <property type="entry name" value="THAP DOMAIN-CONTAINING PROTEIN 6"/>
    <property type="match status" value="1"/>
</dbReference>
<dbReference type="Proteomes" id="UP000198287">
    <property type="component" value="Unassembled WGS sequence"/>
</dbReference>
<evidence type="ECO:0000313" key="4">
    <source>
        <dbReference type="EMBL" id="OXA36766.1"/>
    </source>
</evidence>
<dbReference type="Pfam" id="PF21789">
    <property type="entry name" value="TNP-like_RNaseH_C"/>
    <property type="match status" value="1"/>
</dbReference>
<comment type="caution">
    <text evidence="4">The sequence shown here is derived from an EMBL/GenBank/DDBJ whole genome shotgun (WGS) entry which is preliminary data.</text>
</comment>
<accession>A0A226CXJ5</accession>
<keyword evidence="5" id="KW-1185">Reference proteome</keyword>
<feature type="region of interest" description="Disordered" evidence="1">
    <location>
        <begin position="369"/>
        <end position="397"/>
    </location>
</feature>
<feature type="domain" description="Transposable element P transposase-like GTP-binding insertion" evidence="2">
    <location>
        <begin position="37"/>
        <end position="72"/>
    </location>
</feature>
<organism evidence="4 5">
    <name type="scientific">Folsomia candida</name>
    <name type="common">Springtail</name>
    <dbReference type="NCBI Taxonomy" id="158441"/>
    <lineage>
        <taxon>Eukaryota</taxon>
        <taxon>Metazoa</taxon>
        <taxon>Ecdysozoa</taxon>
        <taxon>Arthropoda</taxon>
        <taxon>Hexapoda</taxon>
        <taxon>Collembola</taxon>
        <taxon>Entomobryomorpha</taxon>
        <taxon>Isotomoidea</taxon>
        <taxon>Isotomidae</taxon>
        <taxon>Proisotominae</taxon>
        <taxon>Folsomia</taxon>
    </lineage>
</organism>
<dbReference type="OrthoDB" id="7312725at2759"/>
<dbReference type="InterPro" id="IPR048366">
    <property type="entry name" value="TNP-like_GBD"/>
</dbReference>
<reference evidence="4 5" key="1">
    <citation type="submission" date="2015-12" db="EMBL/GenBank/DDBJ databases">
        <title>The genome of Folsomia candida.</title>
        <authorList>
            <person name="Faddeeva A."/>
            <person name="Derks M.F."/>
            <person name="Anvar Y."/>
            <person name="Smit S."/>
            <person name="Van Straalen N."/>
            <person name="Roelofs D."/>
        </authorList>
    </citation>
    <scope>NUCLEOTIDE SEQUENCE [LARGE SCALE GENOMIC DNA]</scope>
    <source>
        <strain evidence="4 5">VU population</strain>
        <tissue evidence="4">Whole body</tissue>
    </source>
</reference>
<evidence type="ECO:0000313" key="5">
    <source>
        <dbReference type="Proteomes" id="UP000198287"/>
    </source>
</evidence>
<proteinExistence type="predicted"/>
<feature type="domain" description="Transposable element P transposase-like RNase H C-terminal" evidence="3">
    <location>
        <begin position="181"/>
        <end position="215"/>
    </location>
</feature>
<evidence type="ECO:0000256" key="1">
    <source>
        <dbReference type="SAM" id="MobiDB-lite"/>
    </source>
</evidence>
<protein>
    <submittedName>
        <fullName evidence="4">DNA transposase THAP9</fullName>
    </submittedName>
</protein>
<name>A0A226CXJ5_FOLCA</name>
<gene>
    <name evidence="4" type="ORF">Fcan01_28459</name>
</gene>
<evidence type="ECO:0000259" key="2">
    <source>
        <dbReference type="Pfam" id="PF21788"/>
    </source>
</evidence>